<dbReference type="CDD" id="cd07377">
    <property type="entry name" value="WHTH_GntR"/>
    <property type="match status" value="1"/>
</dbReference>
<keyword evidence="1" id="KW-0805">Transcription regulation</keyword>
<dbReference type="Proteomes" id="UP000002525">
    <property type="component" value="Chromosome"/>
</dbReference>
<evidence type="ECO:0000259" key="4">
    <source>
        <dbReference type="PROSITE" id="PS50949"/>
    </source>
</evidence>
<organism evidence="5 6">
    <name type="scientific">Haemophilus influenzae (strain 86-028NP)</name>
    <dbReference type="NCBI Taxonomy" id="281310"/>
    <lineage>
        <taxon>Bacteria</taxon>
        <taxon>Pseudomonadati</taxon>
        <taxon>Pseudomonadota</taxon>
        <taxon>Gammaproteobacteria</taxon>
        <taxon>Pasteurellales</taxon>
        <taxon>Pasteurellaceae</taxon>
        <taxon>Haemophilus</taxon>
    </lineage>
</organism>
<evidence type="ECO:0000313" key="6">
    <source>
        <dbReference type="Proteomes" id="UP000002525"/>
    </source>
</evidence>
<dbReference type="Pfam" id="PF00392">
    <property type="entry name" value="GntR"/>
    <property type="match status" value="1"/>
</dbReference>
<dbReference type="InterPro" id="IPR000524">
    <property type="entry name" value="Tscrpt_reg_HTH_GntR"/>
</dbReference>
<feature type="domain" description="HTH gntR-type" evidence="4">
    <location>
        <begin position="23"/>
        <end position="91"/>
    </location>
</feature>
<dbReference type="InterPro" id="IPR036388">
    <property type="entry name" value="WH-like_DNA-bd_sf"/>
</dbReference>
<dbReference type="Pfam" id="PF07729">
    <property type="entry name" value="FCD"/>
    <property type="match status" value="1"/>
</dbReference>
<dbReference type="Gene3D" id="1.20.120.530">
    <property type="entry name" value="GntR ligand-binding domain-like"/>
    <property type="match status" value="1"/>
</dbReference>
<dbReference type="PANTHER" id="PTHR43537">
    <property type="entry name" value="TRANSCRIPTIONAL REGULATOR, GNTR FAMILY"/>
    <property type="match status" value="1"/>
</dbReference>
<dbReference type="GO" id="GO:0003700">
    <property type="term" value="F:DNA-binding transcription factor activity"/>
    <property type="evidence" value="ECO:0007669"/>
    <property type="project" value="InterPro"/>
</dbReference>
<proteinExistence type="predicted"/>
<sequence>MSRITKIKNWNTNLRKNMENIVNRTYTRIGQLLKQDISQGIYSIGDKLPTEREISEKFGVSRTIVREAMVMLEVEKLVEVKKGSGVYVVRTPESIHMEHSDLPDVGPFELLQARQLLESSIAEFAALQATKKDILNLKQILNREKELLTQNQDDYSADKDFHLALAEITQNDVLVKLQEQLWQYRFNSAMWAQLHSRILQNDYHHLWIEDHQTILSAIQKKNANEARKAMWQHLENVKVKLFELSDVEDPHFDGYLFNTNPVVVGI</sequence>
<evidence type="ECO:0000256" key="1">
    <source>
        <dbReference type="ARBA" id="ARBA00023015"/>
    </source>
</evidence>
<dbReference type="SMART" id="SM00345">
    <property type="entry name" value="HTH_GNTR"/>
    <property type="match status" value="1"/>
</dbReference>
<evidence type="ECO:0000256" key="2">
    <source>
        <dbReference type="ARBA" id="ARBA00023125"/>
    </source>
</evidence>
<dbReference type="InterPro" id="IPR011711">
    <property type="entry name" value="GntR_C"/>
</dbReference>
<name>Q4QPJ0_HAEI8</name>
<dbReference type="HOGENOM" id="CLU_017584_9_5_6"/>
<dbReference type="PROSITE" id="PS50949">
    <property type="entry name" value="HTH_GNTR"/>
    <property type="match status" value="1"/>
</dbReference>
<dbReference type="GO" id="GO:0003677">
    <property type="term" value="F:DNA binding"/>
    <property type="evidence" value="ECO:0007669"/>
    <property type="project" value="UniProtKB-KW"/>
</dbReference>
<keyword evidence="3" id="KW-0804">Transcription</keyword>
<protein>
    <submittedName>
        <fullName evidence="5">Uxu operon regulator</fullName>
    </submittedName>
</protein>
<gene>
    <name evidence="5" type="primary">uxuR</name>
    <name evidence="5" type="ordered locus">NTHI0064</name>
</gene>
<accession>Q4QPJ0</accession>
<dbReference type="PRINTS" id="PR00035">
    <property type="entry name" value="HTHGNTR"/>
</dbReference>
<evidence type="ECO:0000256" key="3">
    <source>
        <dbReference type="ARBA" id="ARBA00023163"/>
    </source>
</evidence>
<dbReference type="SMART" id="SM00895">
    <property type="entry name" value="FCD"/>
    <property type="match status" value="1"/>
</dbReference>
<dbReference type="SUPFAM" id="SSF48008">
    <property type="entry name" value="GntR ligand-binding domain-like"/>
    <property type="match status" value="1"/>
</dbReference>
<dbReference type="Gene3D" id="1.10.10.10">
    <property type="entry name" value="Winged helix-like DNA-binding domain superfamily/Winged helix DNA-binding domain"/>
    <property type="match status" value="1"/>
</dbReference>
<dbReference type="SUPFAM" id="SSF46785">
    <property type="entry name" value="Winged helix' DNA-binding domain"/>
    <property type="match status" value="1"/>
</dbReference>
<dbReference type="InterPro" id="IPR008920">
    <property type="entry name" value="TF_FadR/GntR_C"/>
</dbReference>
<dbReference type="InterPro" id="IPR036390">
    <property type="entry name" value="WH_DNA-bd_sf"/>
</dbReference>
<evidence type="ECO:0000313" key="5">
    <source>
        <dbReference type="EMBL" id="AAX87057.1"/>
    </source>
</evidence>
<keyword evidence="2" id="KW-0238">DNA-binding</keyword>
<dbReference type="AlphaFoldDB" id="Q4QPJ0"/>
<reference evidence="5 6" key="1">
    <citation type="journal article" date="2005" name="J. Bacteriol.">
        <title>Genomic sequence of an otitis media isolate of nontypeable Haemophilus influenzae: comparative study with H. influenzae serotype d, strain KW20.</title>
        <authorList>
            <person name="Harrison A."/>
            <person name="Dyer D.W."/>
            <person name="Gillaspy A."/>
            <person name="Ray W.C."/>
            <person name="Mungur R."/>
            <person name="Carson M.B."/>
            <person name="Zhong H."/>
            <person name="Gipson J."/>
            <person name="Gipson M."/>
            <person name="Johnson L.S."/>
            <person name="Lewis L."/>
            <person name="Bakaletz L.O."/>
            <person name="Munson R.S.Jr."/>
        </authorList>
    </citation>
    <scope>NUCLEOTIDE SEQUENCE [LARGE SCALE GENOMIC DNA]</scope>
    <source>
        <strain evidence="5 6">86-028NP</strain>
    </source>
</reference>
<dbReference type="PANTHER" id="PTHR43537:SF5">
    <property type="entry name" value="UXU OPERON TRANSCRIPTIONAL REGULATOR"/>
    <property type="match status" value="1"/>
</dbReference>
<dbReference type="KEGG" id="hit:NTHI0064"/>
<dbReference type="EMBL" id="CP000057">
    <property type="protein sequence ID" value="AAX87057.1"/>
    <property type="molecule type" value="Genomic_DNA"/>
</dbReference>